<evidence type="ECO:0000313" key="3">
    <source>
        <dbReference type="Proteomes" id="UP001281614"/>
    </source>
</evidence>
<dbReference type="Proteomes" id="UP001281614">
    <property type="component" value="Unassembled WGS sequence"/>
</dbReference>
<protein>
    <submittedName>
        <fullName evidence="2">Uncharacterized protein</fullName>
    </submittedName>
</protein>
<evidence type="ECO:0000313" key="2">
    <source>
        <dbReference type="EMBL" id="KAK2761500.1"/>
    </source>
</evidence>
<keyword evidence="1" id="KW-0472">Membrane</keyword>
<dbReference type="EMBL" id="VYYT01000159">
    <property type="protein sequence ID" value="KAK2761500.1"/>
    <property type="molecule type" value="Genomic_DNA"/>
</dbReference>
<dbReference type="AlphaFoldDB" id="A0AAD9YGL1"/>
<proteinExistence type="predicted"/>
<keyword evidence="1" id="KW-1133">Transmembrane helix</keyword>
<comment type="caution">
    <text evidence="2">The sequence shown here is derived from an EMBL/GenBank/DDBJ whole genome shotgun (WGS) entry which is preliminary data.</text>
</comment>
<name>A0AAD9YGL1_COLKA</name>
<organism evidence="2 3">
    <name type="scientific">Colletotrichum kahawae</name>
    <name type="common">Coffee berry disease fungus</name>
    <dbReference type="NCBI Taxonomy" id="34407"/>
    <lineage>
        <taxon>Eukaryota</taxon>
        <taxon>Fungi</taxon>
        <taxon>Dikarya</taxon>
        <taxon>Ascomycota</taxon>
        <taxon>Pezizomycotina</taxon>
        <taxon>Sordariomycetes</taxon>
        <taxon>Hypocreomycetidae</taxon>
        <taxon>Glomerellales</taxon>
        <taxon>Glomerellaceae</taxon>
        <taxon>Colletotrichum</taxon>
        <taxon>Colletotrichum gloeosporioides species complex</taxon>
    </lineage>
</organism>
<evidence type="ECO:0000256" key="1">
    <source>
        <dbReference type="SAM" id="Phobius"/>
    </source>
</evidence>
<sequence>MRVRPGGIVRERGRNDFMSNCGCCVCVCVCACTKVSVAWACLYWVDAIGREETRRRGEHPIQVPRPAE</sequence>
<keyword evidence="3" id="KW-1185">Reference proteome</keyword>
<gene>
    <name evidence="2" type="ORF">CKAH01_16272</name>
</gene>
<accession>A0AAD9YGL1</accession>
<reference evidence="2" key="1">
    <citation type="submission" date="2023-02" db="EMBL/GenBank/DDBJ databases">
        <title>Colletotrichum kahawae CIFC_Que2 genome sequencing and assembly.</title>
        <authorList>
            <person name="Baroncelli R."/>
        </authorList>
    </citation>
    <scope>NUCLEOTIDE SEQUENCE</scope>
    <source>
        <strain evidence="2">CIFC_Que2</strain>
    </source>
</reference>
<feature type="transmembrane region" description="Helical" evidence="1">
    <location>
        <begin position="21"/>
        <end position="45"/>
    </location>
</feature>
<keyword evidence="1" id="KW-0812">Transmembrane</keyword>